<feature type="domain" description="Tubulin polyglutamylase complex subunit 1-like C-terminal" evidence="2">
    <location>
        <begin position="76"/>
        <end position="268"/>
    </location>
</feature>
<protein>
    <recommendedName>
        <fullName evidence="2">Tubulin polyglutamylase complex subunit 1-like C-terminal domain-containing protein</fullName>
    </recommendedName>
</protein>
<dbReference type="SUPFAM" id="SSF47473">
    <property type="entry name" value="EF-hand"/>
    <property type="match status" value="1"/>
</dbReference>
<dbReference type="Pfam" id="PF24480">
    <property type="entry name" value="TPGS1_C"/>
    <property type="match status" value="1"/>
</dbReference>
<dbReference type="AlphaFoldDB" id="A0A6S7G2C2"/>
<accession>A0A6S7G2C2</accession>
<evidence type="ECO:0000313" key="4">
    <source>
        <dbReference type="Proteomes" id="UP001152795"/>
    </source>
</evidence>
<dbReference type="Proteomes" id="UP001152795">
    <property type="component" value="Unassembled WGS sequence"/>
</dbReference>
<dbReference type="CDD" id="cd22960">
    <property type="entry name" value="DD_TPGS1"/>
    <property type="match status" value="1"/>
</dbReference>
<feature type="compositionally biased region" description="Polar residues" evidence="1">
    <location>
        <begin position="1"/>
        <end position="10"/>
    </location>
</feature>
<dbReference type="InterPro" id="IPR011992">
    <property type="entry name" value="EF-hand-dom_pair"/>
</dbReference>
<comment type="caution">
    <text evidence="3">The sequence shown here is derived from an EMBL/GenBank/DDBJ whole genome shotgun (WGS) entry which is preliminary data.</text>
</comment>
<dbReference type="EMBL" id="CACRXK020000494">
    <property type="protein sequence ID" value="CAB3982386.1"/>
    <property type="molecule type" value="Genomic_DNA"/>
</dbReference>
<dbReference type="PANTHER" id="PTHR31932:SF2">
    <property type="entry name" value="TUBULIN POLYGLUTAMYLASE COMPLEX SUBUNIT 1"/>
    <property type="match status" value="1"/>
</dbReference>
<dbReference type="PANTHER" id="PTHR31932">
    <property type="entry name" value="TUBULIN POLYGLUTAMYLASE COMPLEX SUBUNIT 1"/>
    <property type="match status" value="1"/>
</dbReference>
<evidence type="ECO:0000256" key="1">
    <source>
        <dbReference type="SAM" id="MobiDB-lite"/>
    </source>
</evidence>
<name>A0A6S7G2C2_PARCT</name>
<dbReference type="SUPFAM" id="SSF47391">
    <property type="entry name" value="Dimerization-anchoring domain of cAMP-dependent PK regulatory subunit"/>
    <property type="match status" value="1"/>
</dbReference>
<dbReference type="InterPro" id="IPR057632">
    <property type="entry name" value="TPGS1_C"/>
</dbReference>
<keyword evidence="4" id="KW-1185">Reference proteome</keyword>
<dbReference type="OrthoDB" id="64214at2759"/>
<gene>
    <name evidence="3" type="ORF">PACLA_8A008071</name>
</gene>
<reference evidence="3" key="1">
    <citation type="submission" date="2020-04" db="EMBL/GenBank/DDBJ databases">
        <authorList>
            <person name="Alioto T."/>
            <person name="Alioto T."/>
            <person name="Gomez Garrido J."/>
        </authorList>
    </citation>
    <scope>NUCLEOTIDE SEQUENCE</scope>
    <source>
        <strain evidence="3">A484AB</strain>
    </source>
</reference>
<feature type="region of interest" description="Disordered" evidence="1">
    <location>
        <begin position="1"/>
        <end position="30"/>
    </location>
</feature>
<evidence type="ECO:0000313" key="3">
    <source>
        <dbReference type="EMBL" id="CAB3982386.1"/>
    </source>
</evidence>
<dbReference type="InterPro" id="IPR039235">
    <property type="entry name" value="TPGS1"/>
</dbReference>
<proteinExistence type="predicted"/>
<sequence>MRGQNNQNNMADKKSTKQDELLTSSRTEKTESPADFLARVGVTRQMQEVISIILENRPEDPVAYIAEYFANIAEHVSSVSQAYQHLCLSHHNQPSFENNLLKAYAVLNRQKCGQGLKGLTGKSYNELLDMLCRDIASNEADTLLNMLQKREQGIVRFNVFASGVTCCFLFKDFISQAKSLFQDLDLSGRGHADYTLCVAMLSQLTTTVSQTNENSSLSILEAGVSLSTQNVDIAMKKALADSFSHNTGKTMSLDEFAHQAGKIFFTKIPTSESNEIP</sequence>
<dbReference type="GO" id="GO:0008017">
    <property type="term" value="F:microtubule binding"/>
    <property type="evidence" value="ECO:0007669"/>
    <property type="project" value="TreeGrafter"/>
</dbReference>
<dbReference type="InterPro" id="IPR047502">
    <property type="entry name" value="DD_TPGS1"/>
</dbReference>
<organism evidence="3 4">
    <name type="scientific">Paramuricea clavata</name>
    <name type="common">Red gorgonian</name>
    <name type="synonym">Violescent sea-whip</name>
    <dbReference type="NCBI Taxonomy" id="317549"/>
    <lineage>
        <taxon>Eukaryota</taxon>
        <taxon>Metazoa</taxon>
        <taxon>Cnidaria</taxon>
        <taxon>Anthozoa</taxon>
        <taxon>Octocorallia</taxon>
        <taxon>Malacalcyonacea</taxon>
        <taxon>Plexauridae</taxon>
        <taxon>Paramuricea</taxon>
    </lineage>
</organism>
<feature type="compositionally biased region" description="Basic and acidic residues" evidence="1">
    <location>
        <begin position="11"/>
        <end position="30"/>
    </location>
</feature>
<evidence type="ECO:0000259" key="2">
    <source>
        <dbReference type="Pfam" id="PF24480"/>
    </source>
</evidence>
<dbReference type="Gene3D" id="1.20.890.10">
    <property type="entry name" value="cAMP-dependent protein kinase regulatory subunit, dimerization-anchoring domain"/>
    <property type="match status" value="1"/>
</dbReference>